<evidence type="ECO:0000259" key="4">
    <source>
        <dbReference type="PROSITE" id="PS50043"/>
    </source>
</evidence>
<reference evidence="6 7" key="1">
    <citation type="journal article" date="2011" name="J. Bacteriol.">
        <title>Genome sequence of Chthoniobacter flavus Ellin428, an aerobic heterotrophic soil bacterium.</title>
        <authorList>
            <person name="Kant R."/>
            <person name="van Passel M.W."/>
            <person name="Palva A."/>
            <person name="Lucas S."/>
            <person name="Lapidus A."/>
            <person name="Glavina Del Rio T."/>
            <person name="Dalin E."/>
            <person name="Tice H."/>
            <person name="Bruce D."/>
            <person name="Goodwin L."/>
            <person name="Pitluck S."/>
            <person name="Larimer F.W."/>
            <person name="Land M.L."/>
            <person name="Hauser L."/>
            <person name="Sangwan P."/>
            <person name="de Vos W.M."/>
            <person name="Janssen P.H."/>
            <person name="Smidt H."/>
        </authorList>
    </citation>
    <scope>NUCLEOTIDE SEQUENCE [LARGE SCALE GENOMIC DNA]</scope>
    <source>
        <strain evidence="6 7">Ellin428</strain>
    </source>
</reference>
<evidence type="ECO:0000256" key="2">
    <source>
        <dbReference type="ARBA" id="ARBA00023125"/>
    </source>
</evidence>
<dbReference type="GO" id="GO:0006355">
    <property type="term" value="P:regulation of DNA-templated transcription"/>
    <property type="evidence" value="ECO:0007669"/>
    <property type="project" value="InterPro"/>
</dbReference>
<dbReference type="PROSITE" id="PS50043">
    <property type="entry name" value="HTH_LUXR_2"/>
    <property type="match status" value="1"/>
</dbReference>
<evidence type="ECO:0000313" key="7">
    <source>
        <dbReference type="Proteomes" id="UP000005824"/>
    </source>
</evidence>
<dbReference type="PRINTS" id="PR00038">
    <property type="entry name" value="HTHLUXR"/>
</dbReference>
<gene>
    <name evidence="6" type="ORF">CfE428DRAFT_5048</name>
</gene>
<keyword evidence="2" id="KW-0238">DNA-binding</keyword>
<dbReference type="InterPro" id="IPR011006">
    <property type="entry name" value="CheY-like_superfamily"/>
</dbReference>
<organism evidence="6 7">
    <name type="scientific">Chthoniobacter flavus Ellin428</name>
    <dbReference type="NCBI Taxonomy" id="497964"/>
    <lineage>
        <taxon>Bacteria</taxon>
        <taxon>Pseudomonadati</taxon>
        <taxon>Verrucomicrobiota</taxon>
        <taxon>Spartobacteria</taxon>
        <taxon>Chthoniobacterales</taxon>
        <taxon>Chthoniobacteraceae</taxon>
        <taxon>Chthoniobacter</taxon>
    </lineage>
</organism>
<dbReference type="PROSITE" id="PS50110">
    <property type="entry name" value="RESPONSE_REGULATORY"/>
    <property type="match status" value="1"/>
</dbReference>
<dbReference type="eggNOG" id="COG2197">
    <property type="taxonomic scope" value="Bacteria"/>
</dbReference>
<dbReference type="EMBL" id="ABVL01000020">
    <property type="protein sequence ID" value="EDY17362.1"/>
    <property type="molecule type" value="Genomic_DNA"/>
</dbReference>
<comment type="caution">
    <text evidence="6">The sequence shown here is derived from an EMBL/GenBank/DDBJ whole genome shotgun (WGS) entry which is preliminary data.</text>
</comment>
<dbReference type="PANTHER" id="PTHR43214">
    <property type="entry name" value="TWO-COMPONENT RESPONSE REGULATOR"/>
    <property type="match status" value="1"/>
</dbReference>
<name>B4D808_9BACT</name>
<dbReference type="RefSeq" id="WP_006982369.1">
    <property type="nucleotide sequence ID" value="NZ_ABVL01000020.1"/>
</dbReference>
<dbReference type="AlphaFoldDB" id="B4D808"/>
<dbReference type="SMART" id="SM00421">
    <property type="entry name" value="HTH_LUXR"/>
    <property type="match status" value="1"/>
</dbReference>
<dbReference type="InterPro" id="IPR016032">
    <property type="entry name" value="Sig_transdc_resp-reg_C-effctor"/>
</dbReference>
<evidence type="ECO:0000313" key="6">
    <source>
        <dbReference type="EMBL" id="EDY17362.1"/>
    </source>
</evidence>
<dbReference type="InParanoid" id="B4D808"/>
<dbReference type="Proteomes" id="UP000005824">
    <property type="component" value="Unassembled WGS sequence"/>
</dbReference>
<dbReference type="STRING" id="497964.CfE428DRAFT_5048"/>
<dbReference type="InterPro" id="IPR001789">
    <property type="entry name" value="Sig_transdc_resp-reg_receiver"/>
</dbReference>
<dbReference type="Pfam" id="PF00196">
    <property type="entry name" value="GerE"/>
    <property type="match status" value="1"/>
</dbReference>
<dbReference type="SUPFAM" id="SSF52172">
    <property type="entry name" value="CheY-like"/>
    <property type="match status" value="1"/>
</dbReference>
<dbReference type="GO" id="GO:0003677">
    <property type="term" value="F:DNA binding"/>
    <property type="evidence" value="ECO:0007669"/>
    <property type="project" value="UniProtKB-KW"/>
</dbReference>
<sequence>MTPRNSIRLLLVDDHFVVRSGLAMLLAQQDDFAVVAEADDAEQAVAHYRQHRPDVTLMDVRMPGASGIEALQRIRGEFPDARVIMLTTYDLDEDVFRALEAGAVGYLLKSVRHAELFAAVRKVHAGERCVPQSLETRCKNGALRSRLSPREVETLDLLARGFSNREIGSALGVTERTAKAHVQAILVKLEAADRAEAVDAAYKRGLLRADYK</sequence>
<dbReference type="FunCoup" id="B4D808">
    <property type="interactions" value="421"/>
</dbReference>
<feature type="domain" description="Response regulatory" evidence="5">
    <location>
        <begin position="8"/>
        <end position="124"/>
    </location>
</feature>
<keyword evidence="7" id="KW-1185">Reference proteome</keyword>
<dbReference type="InterPro" id="IPR058245">
    <property type="entry name" value="NreC/VraR/RcsB-like_REC"/>
</dbReference>
<dbReference type="PANTHER" id="PTHR43214:SF43">
    <property type="entry name" value="TWO-COMPONENT RESPONSE REGULATOR"/>
    <property type="match status" value="1"/>
</dbReference>
<keyword evidence="1 3" id="KW-0597">Phosphoprotein</keyword>
<accession>B4D808</accession>
<evidence type="ECO:0000259" key="5">
    <source>
        <dbReference type="PROSITE" id="PS50110"/>
    </source>
</evidence>
<dbReference type="InterPro" id="IPR039420">
    <property type="entry name" value="WalR-like"/>
</dbReference>
<dbReference type="Pfam" id="PF00072">
    <property type="entry name" value="Response_reg"/>
    <property type="match status" value="1"/>
</dbReference>
<dbReference type="SMART" id="SM00448">
    <property type="entry name" value="REC"/>
    <property type="match status" value="1"/>
</dbReference>
<dbReference type="CDD" id="cd06170">
    <property type="entry name" value="LuxR_C_like"/>
    <property type="match status" value="1"/>
</dbReference>
<dbReference type="CDD" id="cd17535">
    <property type="entry name" value="REC_NarL-like"/>
    <property type="match status" value="1"/>
</dbReference>
<feature type="domain" description="HTH luxR-type" evidence="4">
    <location>
        <begin position="140"/>
        <end position="205"/>
    </location>
</feature>
<proteinExistence type="predicted"/>
<dbReference type="InterPro" id="IPR000792">
    <property type="entry name" value="Tscrpt_reg_LuxR_C"/>
</dbReference>
<dbReference type="GO" id="GO:0000160">
    <property type="term" value="P:phosphorelay signal transduction system"/>
    <property type="evidence" value="ECO:0007669"/>
    <property type="project" value="InterPro"/>
</dbReference>
<feature type="modified residue" description="4-aspartylphosphate" evidence="3">
    <location>
        <position position="59"/>
    </location>
</feature>
<evidence type="ECO:0000256" key="3">
    <source>
        <dbReference type="PROSITE-ProRule" id="PRU00169"/>
    </source>
</evidence>
<protein>
    <submittedName>
        <fullName evidence="6">Two component transcriptional regulator, LuxR family</fullName>
    </submittedName>
</protein>
<evidence type="ECO:0000256" key="1">
    <source>
        <dbReference type="ARBA" id="ARBA00022553"/>
    </source>
</evidence>
<dbReference type="SUPFAM" id="SSF46894">
    <property type="entry name" value="C-terminal effector domain of the bipartite response regulators"/>
    <property type="match status" value="1"/>
</dbReference>
<dbReference type="Gene3D" id="3.40.50.2300">
    <property type="match status" value="1"/>
</dbReference>